<dbReference type="EMBL" id="CP002191">
    <property type="protein sequence ID" value="AFD25512.1"/>
    <property type="molecule type" value="Genomic_DNA"/>
</dbReference>
<dbReference type="HOGENOM" id="CLU_142750_0_0_0"/>
<dbReference type="Proteomes" id="UP000007575">
    <property type="component" value="Chromosome"/>
</dbReference>
<evidence type="ECO:0000256" key="1">
    <source>
        <dbReference type="SAM" id="SignalP"/>
    </source>
</evidence>
<evidence type="ECO:0000313" key="3">
    <source>
        <dbReference type="Proteomes" id="UP000007575"/>
    </source>
</evidence>
<dbReference type="PROSITE" id="PS51257">
    <property type="entry name" value="PROKAR_LIPOPROTEIN"/>
    <property type="match status" value="1"/>
</dbReference>
<sequence length="123" mass="12417">MQRIFLASLLFAGALASCAPSTGSVAGVTVAPVLVKVSEAAARGGTLTIQGRYLGGPATGRVLMGVTEDGQGGYAVPAAAVQSWTDSQIVLTIPDNAPVGGSWLFVEVGGRRSANGLPYSVRQ</sequence>
<dbReference type="AlphaFoldDB" id="H8GUZ5"/>
<dbReference type="InterPro" id="IPR014756">
    <property type="entry name" value="Ig_E-set"/>
</dbReference>
<dbReference type="SUPFAM" id="SSF81296">
    <property type="entry name" value="E set domains"/>
    <property type="match status" value="1"/>
</dbReference>
<dbReference type="eggNOG" id="ENOG502ZMSD">
    <property type="taxonomic scope" value="Bacteria"/>
</dbReference>
<dbReference type="PATRIC" id="fig|745776.4.peg.1629"/>
<dbReference type="STRING" id="745776.DGo_CA1585"/>
<proteinExistence type="predicted"/>
<keyword evidence="3" id="KW-1185">Reference proteome</keyword>
<gene>
    <name evidence="2" type="ordered locus">DGo_CA1585</name>
</gene>
<name>H8GUZ5_DEIGI</name>
<dbReference type="RefSeq" id="WP_014684995.1">
    <property type="nucleotide sequence ID" value="NC_017790.1"/>
</dbReference>
<dbReference type="KEGG" id="dgo:DGo_CA1585"/>
<dbReference type="Gene3D" id="2.60.40.10">
    <property type="entry name" value="Immunoglobulins"/>
    <property type="match status" value="1"/>
</dbReference>
<feature type="chain" id="PRO_5003613841" evidence="1">
    <location>
        <begin position="27"/>
        <end position="123"/>
    </location>
</feature>
<keyword evidence="1" id="KW-0732">Signal</keyword>
<feature type="signal peptide" evidence="1">
    <location>
        <begin position="1"/>
        <end position="26"/>
    </location>
</feature>
<keyword evidence="2" id="KW-0675">Receptor</keyword>
<dbReference type="OrthoDB" id="72958at2"/>
<accession>H8GUZ5</accession>
<reference evidence="2 3" key="1">
    <citation type="journal article" date="2012" name="PLoS ONE">
        <title>Genome sequence and transcriptome analysis of the radioresistant bacterium Deinococcus gobiensis: insights into the extreme environmental adaptations.</title>
        <authorList>
            <person name="Yuan M."/>
            <person name="Chen M."/>
            <person name="Zhang W."/>
            <person name="Lu W."/>
            <person name="Wang J."/>
            <person name="Yang M."/>
            <person name="Zhao P."/>
            <person name="Tang R."/>
            <person name="Li X."/>
            <person name="Hao Y."/>
            <person name="Zhou Z."/>
            <person name="Zhan Y."/>
            <person name="Yu H."/>
            <person name="Teng C."/>
            <person name="Yan Y."/>
            <person name="Ping S."/>
            <person name="Wang Y."/>
            <person name="Lin M."/>
        </authorList>
    </citation>
    <scope>NUCLEOTIDE SEQUENCE [LARGE SCALE GENOMIC DNA]</scope>
    <source>
        <strain evidence="2 3">I-0</strain>
    </source>
</reference>
<organism evidence="2 3">
    <name type="scientific">Deinococcus gobiensis (strain DSM 21396 / JCM 16679 / CGMCC 1.7299 / I-0)</name>
    <dbReference type="NCBI Taxonomy" id="745776"/>
    <lineage>
        <taxon>Bacteria</taxon>
        <taxon>Thermotogati</taxon>
        <taxon>Deinococcota</taxon>
        <taxon>Deinococci</taxon>
        <taxon>Deinococcales</taxon>
        <taxon>Deinococcaceae</taxon>
        <taxon>Deinococcus</taxon>
    </lineage>
</organism>
<dbReference type="InterPro" id="IPR013783">
    <property type="entry name" value="Ig-like_fold"/>
</dbReference>
<protein>
    <submittedName>
        <fullName evidence="2">Cell surface receptor IPT/TIG</fullName>
    </submittedName>
</protein>
<evidence type="ECO:0000313" key="2">
    <source>
        <dbReference type="EMBL" id="AFD25512.1"/>
    </source>
</evidence>